<dbReference type="AlphaFoldDB" id="A0ABD2B4L7"/>
<sequence length="308" mass="34999">MVTVIDQTDGFSRLLGIVRIDEHTAATDATTATATSATSERNRNYLGTVTSKAAANCGWWIEGFVLSRLPLLIPLRSLPHWTKKISLTFTQKFNDINLYYPIEKEDVYKARKFSFDIKGTIQFFLSSSFLCPTSVSNTSHIPLPFHPYTRLLPSFHPASYYLYPPLEAITYAKRRKSNARLDASTRSSRSTMAGGWRAPRLWSLIPAERSRVKRDKDGIRSGCCKRNTLRGRWRRGESGVPWWKGREKSRGWRKNILLDDFTLRTVMRNPSASIGVLLHSSNEMKFATPMVKSAAFGYADPILPRTEL</sequence>
<evidence type="ECO:0000313" key="2">
    <source>
        <dbReference type="Proteomes" id="UP001607303"/>
    </source>
</evidence>
<evidence type="ECO:0000313" key="1">
    <source>
        <dbReference type="EMBL" id="KAL2727679.1"/>
    </source>
</evidence>
<reference evidence="1 2" key="1">
    <citation type="journal article" date="2024" name="Ann. Entomol. Soc. Am.">
        <title>Genomic analyses of the southern and eastern yellowjacket wasps (Hymenoptera: Vespidae) reveal evolutionary signatures of social life.</title>
        <authorList>
            <person name="Catto M.A."/>
            <person name="Caine P.B."/>
            <person name="Orr S.E."/>
            <person name="Hunt B.G."/>
            <person name="Goodisman M.A.D."/>
        </authorList>
    </citation>
    <scope>NUCLEOTIDE SEQUENCE [LARGE SCALE GENOMIC DNA]</scope>
    <source>
        <strain evidence="1">232</strain>
        <tissue evidence="1">Head and thorax</tissue>
    </source>
</reference>
<keyword evidence="2" id="KW-1185">Reference proteome</keyword>
<name>A0ABD2B4L7_VESMC</name>
<dbReference type="EMBL" id="JAYRBN010000100">
    <property type="protein sequence ID" value="KAL2727679.1"/>
    <property type="molecule type" value="Genomic_DNA"/>
</dbReference>
<comment type="caution">
    <text evidence="1">The sequence shown here is derived from an EMBL/GenBank/DDBJ whole genome shotgun (WGS) entry which is preliminary data.</text>
</comment>
<gene>
    <name evidence="1" type="ORF">V1477_016955</name>
</gene>
<proteinExistence type="predicted"/>
<accession>A0ABD2B4L7</accession>
<dbReference type="Proteomes" id="UP001607303">
    <property type="component" value="Unassembled WGS sequence"/>
</dbReference>
<protein>
    <submittedName>
        <fullName evidence="1">Uncharacterized protein</fullName>
    </submittedName>
</protein>
<organism evidence="1 2">
    <name type="scientific">Vespula maculifrons</name>
    <name type="common">Eastern yellow jacket</name>
    <name type="synonym">Wasp</name>
    <dbReference type="NCBI Taxonomy" id="7453"/>
    <lineage>
        <taxon>Eukaryota</taxon>
        <taxon>Metazoa</taxon>
        <taxon>Ecdysozoa</taxon>
        <taxon>Arthropoda</taxon>
        <taxon>Hexapoda</taxon>
        <taxon>Insecta</taxon>
        <taxon>Pterygota</taxon>
        <taxon>Neoptera</taxon>
        <taxon>Endopterygota</taxon>
        <taxon>Hymenoptera</taxon>
        <taxon>Apocrita</taxon>
        <taxon>Aculeata</taxon>
        <taxon>Vespoidea</taxon>
        <taxon>Vespidae</taxon>
        <taxon>Vespinae</taxon>
        <taxon>Vespula</taxon>
    </lineage>
</organism>